<name>A0A6N8THC1_SHIZO</name>
<sequence>MPKQNTVIEVLTARADAFMDMEDDLNVAFRQSRLAMITLEHALGEVRALHGTAKRLGDACMEYHLRQITRSLSAVFDAVMEADAASGRLEHRYYLGEAA</sequence>
<dbReference type="RefSeq" id="WP_160787623.1">
    <property type="nucleotide sequence ID" value="NZ_CP086610.1"/>
</dbReference>
<organism evidence="1 2">
    <name type="scientific">Shinella zoogloeoides</name>
    <name type="common">Crabtreella saccharophila</name>
    <dbReference type="NCBI Taxonomy" id="352475"/>
    <lineage>
        <taxon>Bacteria</taxon>
        <taxon>Pseudomonadati</taxon>
        <taxon>Pseudomonadota</taxon>
        <taxon>Alphaproteobacteria</taxon>
        <taxon>Hyphomicrobiales</taxon>
        <taxon>Rhizobiaceae</taxon>
        <taxon>Shinella</taxon>
    </lineage>
</organism>
<dbReference type="AlphaFoldDB" id="A0A6N8THC1"/>
<evidence type="ECO:0000313" key="1">
    <source>
        <dbReference type="EMBL" id="MXO02329.1"/>
    </source>
</evidence>
<protein>
    <submittedName>
        <fullName evidence="1">Uncharacterized protein</fullName>
    </submittedName>
</protein>
<comment type="caution">
    <text evidence="1">The sequence shown here is derived from an EMBL/GenBank/DDBJ whole genome shotgun (WGS) entry which is preliminary data.</text>
</comment>
<dbReference type="Proteomes" id="UP000440304">
    <property type="component" value="Unassembled WGS sequence"/>
</dbReference>
<reference evidence="1 2" key="1">
    <citation type="submission" date="2019-12" db="EMBL/GenBank/DDBJ databases">
        <title>Shinella granuli gen. nov., sp. nov., and proposal of the reclassification of Zoogloea ramigera ATCC 19623 as Shinella zoogloeoides sp. nov.</title>
        <authorList>
            <person name="Gao J."/>
        </authorList>
    </citation>
    <scope>NUCLEOTIDE SEQUENCE [LARGE SCALE GENOMIC DNA]</scope>
    <source>
        <strain evidence="1 2">DSM 287</strain>
    </source>
</reference>
<dbReference type="EMBL" id="WUML01000020">
    <property type="protein sequence ID" value="MXO02329.1"/>
    <property type="molecule type" value="Genomic_DNA"/>
</dbReference>
<evidence type="ECO:0000313" key="2">
    <source>
        <dbReference type="Proteomes" id="UP000440304"/>
    </source>
</evidence>
<gene>
    <name evidence="1" type="ORF">GR156_18595</name>
</gene>
<proteinExistence type="predicted"/>
<accession>A0A6N8THC1</accession>